<feature type="chain" id="PRO_5040811075" description="HAF family extracellular repeat protein" evidence="1">
    <location>
        <begin position="25"/>
        <end position="333"/>
    </location>
</feature>
<dbReference type="Proteomes" id="UP001144096">
    <property type="component" value="Unassembled WGS sequence"/>
</dbReference>
<keyword evidence="3" id="KW-1185">Reference proteome</keyword>
<protein>
    <recommendedName>
        <fullName evidence="4">HAF family extracellular repeat protein</fullName>
    </recommendedName>
</protein>
<dbReference type="RefSeq" id="WP_257925114.1">
    <property type="nucleotide sequence ID" value="NZ_JAMXQV010000026.1"/>
</dbReference>
<dbReference type="EMBL" id="JAMXQV010000026">
    <property type="protein sequence ID" value="MCR6488552.1"/>
    <property type="molecule type" value="Genomic_DNA"/>
</dbReference>
<reference evidence="2" key="1">
    <citation type="submission" date="2022-06" db="EMBL/GenBank/DDBJ databases">
        <title>Amycolatopsis iheyaensis sp. nov., a new species of the genus Amycolatopsis isolated from soil in Iheya island, Japan.</title>
        <authorList>
            <person name="Ngamcharungchit C."/>
            <person name="Kanto H."/>
            <person name="Take A."/>
            <person name="Intra B."/>
            <person name="Matsumoto A."/>
            <person name="Panbangred W."/>
            <person name="Inahashi Y."/>
        </authorList>
    </citation>
    <scope>NUCLEOTIDE SEQUENCE</scope>
    <source>
        <strain evidence="2">OK19-0408</strain>
    </source>
</reference>
<keyword evidence="1" id="KW-0732">Signal</keyword>
<organism evidence="2 3">
    <name type="scientific">Amycolatopsis iheyensis</name>
    <dbReference type="NCBI Taxonomy" id="2945988"/>
    <lineage>
        <taxon>Bacteria</taxon>
        <taxon>Bacillati</taxon>
        <taxon>Actinomycetota</taxon>
        <taxon>Actinomycetes</taxon>
        <taxon>Pseudonocardiales</taxon>
        <taxon>Pseudonocardiaceae</taxon>
        <taxon>Amycolatopsis</taxon>
    </lineage>
</organism>
<evidence type="ECO:0000313" key="2">
    <source>
        <dbReference type="EMBL" id="MCR6488552.1"/>
    </source>
</evidence>
<dbReference type="AlphaFoldDB" id="A0A9X2NLK1"/>
<accession>A0A9X2NLK1</accession>
<gene>
    <name evidence="2" type="ORF">M8542_37565</name>
</gene>
<proteinExistence type="predicted"/>
<sequence>MRSKMLAAIGAALLATTLAQPAEAAVGHWEANLLALPAGHPDATGWVRGTDSHGGYAGHLVLDGHGTVVTWSKGQPTVHPQPTGFESTAVADENSAGTVLCDSVGAASEHQLFLLGRDGGYQGLAQPTEWPLVTAVALNERGDVVGNASNWSGESVVLVWHAADRAHPVEITGLPSLSATDIDDDGTVLLNSYPHSVLWRDGEFQELTTLPGQPYTFAQAIRNGQVTGNSAEFAGGPGQAAVWRTPTEPAALPSSHAAFGINRYGLIVGYDTSATPLAAWLGTRSMGSLPPAPGFTQAWAKAVGDDGTIAGVVSNSEPTTNGGRPVVWRYSLP</sequence>
<comment type="caution">
    <text evidence="2">The sequence shown here is derived from an EMBL/GenBank/DDBJ whole genome shotgun (WGS) entry which is preliminary data.</text>
</comment>
<evidence type="ECO:0008006" key="4">
    <source>
        <dbReference type="Google" id="ProtNLM"/>
    </source>
</evidence>
<evidence type="ECO:0000256" key="1">
    <source>
        <dbReference type="SAM" id="SignalP"/>
    </source>
</evidence>
<evidence type="ECO:0000313" key="3">
    <source>
        <dbReference type="Proteomes" id="UP001144096"/>
    </source>
</evidence>
<feature type="signal peptide" evidence="1">
    <location>
        <begin position="1"/>
        <end position="24"/>
    </location>
</feature>
<name>A0A9X2NLK1_9PSEU</name>